<sequence length="153" mass="18719">MLYKNLNWTLQRSIRMCVRRTMVTLLNNADYRFLEEGVSIVTDSFVCQVVADMMEERSFQGWSQFDFEIDDVEMKELIQKIEHSMRKRNSTLKQRNYYRRLLIDLRLNEDIPTDYLYMKKRLREMQAVKKELKRKEMEKKPATFTEIQKLKKM</sequence>
<reference evidence="1 2" key="1">
    <citation type="submission" date="2017-09" db="EMBL/GenBank/DDBJ databases">
        <title>Large-scale bioinformatics analysis of Bacillus genomes uncovers conserved roles of natural products in bacterial physiology.</title>
        <authorList>
            <consortium name="Agbiome Team Llc"/>
            <person name="Bleich R.M."/>
            <person name="Grubbs K.J."/>
            <person name="Santa Maria K.C."/>
            <person name="Allen S.E."/>
            <person name="Farag S."/>
            <person name="Shank E.A."/>
            <person name="Bowers A."/>
        </authorList>
    </citation>
    <scope>NUCLEOTIDE SEQUENCE [LARGE SCALE GENOMIC DNA]</scope>
    <source>
        <strain evidence="1 2">AFS022681</strain>
    </source>
</reference>
<evidence type="ECO:0000313" key="2">
    <source>
        <dbReference type="Proteomes" id="UP000220032"/>
    </source>
</evidence>
<organism evidence="1 2">
    <name type="scientific">Bacillus cereus</name>
    <dbReference type="NCBI Taxonomy" id="1396"/>
    <lineage>
        <taxon>Bacteria</taxon>
        <taxon>Bacillati</taxon>
        <taxon>Bacillota</taxon>
        <taxon>Bacilli</taxon>
        <taxon>Bacillales</taxon>
        <taxon>Bacillaceae</taxon>
        <taxon>Bacillus</taxon>
        <taxon>Bacillus cereus group</taxon>
    </lineage>
</organism>
<gene>
    <name evidence="1" type="ORF">CN307_26355</name>
</gene>
<comment type="caution">
    <text evidence="1">The sequence shown here is derived from an EMBL/GenBank/DDBJ whole genome shotgun (WGS) entry which is preliminary data.</text>
</comment>
<accession>A0A2A8ZSY5</accession>
<dbReference type="EMBL" id="NTRR01000052">
    <property type="protein sequence ID" value="PFE09455.1"/>
    <property type="molecule type" value="Genomic_DNA"/>
</dbReference>
<dbReference type="AlphaFoldDB" id="A0A2A8ZSY5"/>
<protein>
    <submittedName>
        <fullName evidence="1">Uncharacterized protein</fullName>
    </submittedName>
</protein>
<dbReference type="Proteomes" id="UP000220032">
    <property type="component" value="Unassembled WGS sequence"/>
</dbReference>
<evidence type="ECO:0000313" key="1">
    <source>
        <dbReference type="EMBL" id="PFE09455.1"/>
    </source>
</evidence>
<proteinExistence type="predicted"/>
<name>A0A2A8ZSY5_BACCE</name>